<evidence type="ECO:0000256" key="1">
    <source>
        <dbReference type="ARBA" id="ARBA00007626"/>
    </source>
</evidence>
<proteinExistence type="inferred from homology"/>
<dbReference type="NCBIfam" id="TIGR00756">
    <property type="entry name" value="PPR"/>
    <property type="match status" value="2"/>
</dbReference>
<keyword evidence="2" id="KW-0677">Repeat</keyword>
<gene>
    <name evidence="4" type="ORF">CEPIT_LOCUS7735</name>
</gene>
<dbReference type="Gene3D" id="1.25.40.10">
    <property type="entry name" value="Tetratricopeptide repeat domain"/>
    <property type="match status" value="2"/>
</dbReference>
<evidence type="ECO:0000313" key="5">
    <source>
        <dbReference type="Proteomes" id="UP001152523"/>
    </source>
</evidence>
<dbReference type="Pfam" id="PF01535">
    <property type="entry name" value="PPR"/>
    <property type="match status" value="2"/>
</dbReference>
<dbReference type="InterPro" id="IPR011990">
    <property type="entry name" value="TPR-like_helical_dom_sf"/>
</dbReference>
<comment type="similarity">
    <text evidence="1">Belongs to the PPR family. P subfamily.</text>
</comment>
<evidence type="ECO:0008006" key="6">
    <source>
        <dbReference type="Google" id="ProtNLM"/>
    </source>
</evidence>
<evidence type="ECO:0000256" key="2">
    <source>
        <dbReference type="ARBA" id="ARBA00022737"/>
    </source>
</evidence>
<keyword evidence="5" id="KW-1185">Reference proteome</keyword>
<dbReference type="PROSITE" id="PS51375">
    <property type="entry name" value="PPR"/>
    <property type="match status" value="1"/>
</dbReference>
<dbReference type="PANTHER" id="PTHR47939:SF9">
    <property type="entry name" value="(WILD MALAYSIAN BANANA) HYPOTHETICAL PROTEIN"/>
    <property type="match status" value="1"/>
</dbReference>
<sequence length="419" mass="48397">MAAIARCKLLSVIINHPLHIRHFAISTGNISKAALLRFLQIETNPERILKVWRAAALAPRSQMDRLAYSTAILNLRNSNHFGAIREILEEYQSRPDLRSEKYISHFILLYGEAGMLDDAMKTFEKMEDMGIKRSAKSLNSLLFACLETRNFEEMKRVFFEFPKKYRIAPNLDTYDTMIKVLSESGCTSSVYPILDEMIKNKLWPKGTTFPYCLVGFLKEEKDTDIRKVWDIMSRHFASPGTVDLYVSMIDFYFALKKSKEAKALLDEILSTDLKPNASSHLIHVFCKEGDMEAAKSVFEKMVSSYINSKNRLFSLISDGGDREDTAKITYECMEKIWVPNFLTMKMLVDGLVSISKVREANEIIAHLKRMFPRNADKWIEIGEGLPKKYYDEIKPWDLMPNWFSYADITYPTLFRNKTA</sequence>
<evidence type="ECO:0000313" key="4">
    <source>
        <dbReference type="EMBL" id="CAH9081545.1"/>
    </source>
</evidence>
<evidence type="ECO:0000256" key="3">
    <source>
        <dbReference type="PROSITE-ProRule" id="PRU00708"/>
    </source>
</evidence>
<feature type="repeat" description="PPR" evidence="3">
    <location>
        <begin position="170"/>
        <end position="204"/>
    </location>
</feature>
<organism evidence="4 5">
    <name type="scientific">Cuscuta epithymum</name>
    <dbReference type="NCBI Taxonomy" id="186058"/>
    <lineage>
        <taxon>Eukaryota</taxon>
        <taxon>Viridiplantae</taxon>
        <taxon>Streptophyta</taxon>
        <taxon>Embryophyta</taxon>
        <taxon>Tracheophyta</taxon>
        <taxon>Spermatophyta</taxon>
        <taxon>Magnoliopsida</taxon>
        <taxon>eudicotyledons</taxon>
        <taxon>Gunneridae</taxon>
        <taxon>Pentapetalae</taxon>
        <taxon>asterids</taxon>
        <taxon>lamiids</taxon>
        <taxon>Solanales</taxon>
        <taxon>Convolvulaceae</taxon>
        <taxon>Cuscuteae</taxon>
        <taxon>Cuscuta</taxon>
        <taxon>Cuscuta subgen. Cuscuta</taxon>
    </lineage>
</organism>
<accession>A0AAV0CPG4</accession>
<reference evidence="4" key="1">
    <citation type="submission" date="2022-07" db="EMBL/GenBank/DDBJ databases">
        <authorList>
            <person name="Macas J."/>
            <person name="Novak P."/>
            <person name="Neumann P."/>
        </authorList>
    </citation>
    <scope>NUCLEOTIDE SEQUENCE</scope>
</reference>
<dbReference type="Pfam" id="PF13812">
    <property type="entry name" value="PPR_3"/>
    <property type="match status" value="1"/>
</dbReference>
<dbReference type="InterPro" id="IPR002885">
    <property type="entry name" value="PPR_rpt"/>
</dbReference>
<dbReference type="EMBL" id="CAMAPF010000036">
    <property type="protein sequence ID" value="CAH9081545.1"/>
    <property type="molecule type" value="Genomic_DNA"/>
</dbReference>
<dbReference type="InterPro" id="IPR050667">
    <property type="entry name" value="PPR-containing_protein"/>
</dbReference>
<protein>
    <recommendedName>
        <fullName evidence="6">Pentatricopeptide repeat-containing protein</fullName>
    </recommendedName>
</protein>
<dbReference type="AlphaFoldDB" id="A0AAV0CPG4"/>
<comment type="caution">
    <text evidence="4">The sequence shown here is derived from an EMBL/GenBank/DDBJ whole genome shotgun (WGS) entry which is preliminary data.</text>
</comment>
<dbReference type="PANTHER" id="PTHR47939">
    <property type="entry name" value="MEMBRANE-ASSOCIATED SALT-INDUCIBLE PROTEIN-LIKE"/>
    <property type="match status" value="1"/>
</dbReference>
<name>A0AAV0CPG4_9ASTE</name>
<dbReference type="Proteomes" id="UP001152523">
    <property type="component" value="Unassembled WGS sequence"/>
</dbReference>